<dbReference type="Pfam" id="PF02272">
    <property type="entry name" value="DHHA1"/>
    <property type="match status" value="1"/>
</dbReference>
<dbReference type="Gene3D" id="3.90.1640.30">
    <property type="match status" value="1"/>
</dbReference>
<evidence type="ECO:0000313" key="11">
    <source>
        <dbReference type="EMBL" id="SDQ10369.1"/>
    </source>
</evidence>
<dbReference type="EMBL" id="FNJW01000008">
    <property type="protein sequence ID" value="SDQ10369.1"/>
    <property type="molecule type" value="Genomic_DNA"/>
</dbReference>
<feature type="domain" description="Single-stranded-DNA-specific exonuclease RecJ C-terminal" evidence="9">
    <location>
        <begin position="490"/>
        <end position="691"/>
    </location>
</feature>
<keyword evidence="12" id="KW-1185">Reference proteome</keyword>
<evidence type="ECO:0000259" key="10">
    <source>
        <dbReference type="Pfam" id="PF17768"/>
    </source>
</evidence>
<dbReference type="InterPro" id="IPR003156">
    <property type="entry name" value="DHHA1_dom"/>
</dbReference>
<keyword evidence="6" id="KW-0472">Membrane</keyword>
<organism evidence="11 12">
    <name type="scientific">Carnobacterium viridans</name>
    <dbReference type="NCBI Taxonomy" id="174587"/>
    <lineage>
        <taxon>Bacteria</taxon>
        <taxon>Bacillati</taxon>
        <taxon>Bacillota</taxon>
        <taxon>Bacilli</taxon>
        <taxon>Lactobacillales</taxon>
        <taxon>Carnobacteriaceae</taxon>
        <taxon>Carnobacterium</taxon>
    </lineage>
</organism>
<evidence type="ECO:0000259" key="8">
    <source>
        <dbReference type="Pfam" id="PF02272"/>
    </source>
</evidence>
<proteinExistence type="inferred from homology"/>
<dbReference type="Proteomes" id="UP000199481">
    <property type="component" value="Unassembled WGS sequence"/>
</dbReference>
<dbReference type="GO" id="GO:0006281">
    <property type="term" value="P:DNA repair"/>
    <property type="evidence" value="ECO:0007669"/>
    <property type="project" value="InterPro"/>
</dbReference>
<dbReference type="Pfam" id="PF17768">
    <property type="entry name" value="RecJ_OB"/>
    <property type="match status" value="1"/>
</dbReference>
<dbReference type="InterPro" id="IPR041122">
    <property type="entry name" value="RecJ_OB"/>
</dbReference>
<dbReference type="GO" id="GO:0006310">
    <property type="term" value="P:DNA recombination"/>
    <property type="evidence" value="ECO:0007669"/>
    <property type="project" value="InterPro"/>
</dbReference>
<dbReference type="RefSeq" id="WP_089975266.1">
    <property type="nucleotide sequence ID" value="NZ_CP084916.1"/>
</dbReference>
<feature type="domain" description="RecJ OB" evidence="10">
    <location>
        <begin position="377"/>
        <end position="483"/>
    </location>
</feature>
<evidence type="ECO:0000256" key="1">
    <source>
        <dbReference type="ARBA" id="ARBA00005915"/>
    </source>
</evidence>
<feature type="domain" description="DHHA1" evidence="8">
    <location>
        <begin position="270"/>
        <end position="363"/>
    </location>
</feature>
<dbReference type="InterPro" id="IPR001667">
    <property type="entry name" value="DDH_dom"/>
</dbReference>
<keyword evidence="6" id="KW-0812">Transmembrane</keyword>
<evidence type="ECO:0000256" key="3">
    <source>
        <dbReference type="ARBA" id="ARBA00022722"/>
    </source>
</evidence>
<keyword evidence="6" id="KW-1133">Transmembrane helix</keyword>
<dbReference type="GO" id="GO:0008409">
    <property type="term" value="F:5'-3' exonuclease activity"/>
    <property type="evidence" value="ECO:0007669"/>
    <property type="project" value="InterPro"/>
</dbReference>
<accession>A0A1H0Y5E3</accession>
<dbReference type="Gene3D" id="3.10.310.30">
    <property type="match status" value="1"/>
</dbReference>
<gene>
    <name evidence="11" type="ORF">SAMN04487752_0713</name>
</gene>
<dbReference type="SUPFAM" id="SSF64182">
    <property type="entry name" value="DHH phosphoesterases"/>
    <property type="match status" value="1"/>
</dbReference>
<dbReference type="InterPro" id="IPR038763">
    <property type="entry name" value="DHH_sf"/>
</dbReference>
<dbReference type="Pfam" id="PF01368">
    <property type="entry name" value="DHH"/>
    <property type="match status" value="1"/>
</dbReference>
<feature type="transmembrane region" description="Helical" evidence="6">
    <location>
        <begin position="629"/>
        <end position="652"/>
    </location>
</feature>
<evidence type="ECO:0000313" key="12">
    <source>
        <dbReference type="Proteomes" id="UP000199481"/>
    </source>
</evidence>
<evidence type="ECO:0000259" key="7">
    <source>
        <dbReference type="Pfam" id="PF01368"/>
    </source>
</evidence>
<keyword evidence="4" id="KW-0378">Hydrolase</keyword>
<feature type="domain" description="DDH" evidence="7">
    <location>
        <begin position="17"/>
        <end position="150"/>
    </location>
</feature>
<evidence type="ECO:0000256" key="5">
    <source>
        <dbReference type="ARBA" id="ARBA00022839"/>
    </source>
</evidence>
<dbReference type="PANTHER" id="PTHR30255">
    <property type="entry name" value="SINGLE-STRANDED-DNA-SPECIFIC EXONUCLEASE RECJ"/>
    <property type="match status" value="1"/>
</dbReference>
<reference evidence="12" key="1">
    <citation type="submission" date="2016-10" db="EMBL/GenBank/DDBJ databases">
        <authorList>
            <person name="Varghese N."/>
            <person name="Submissions S."/>
        </authorList>
    </citation>
    <scope>NUCLEOTIDE SEQUENCE [LARGE SCALE GENOMIC DNA]</scope>
    <source>
        <strain evidence="12">MPL-11</strain>
    </source>
</reference>
<dbReference type="PANTHER" id="PTHR30255:SF2">
    <property type="entry name" value="SINGLE-STRANDED-DNA-SPECIFIC EXONUCLEASE RECJ"/>
    <property type="match status" value="1"/>
</dbReference>
<dbReference type="NCBIfam" id="TIGR00644">
    <property type="entry name" value="recJ"/>
    <property type="match status" value="1"/>
</dbReference>
<dbReference type="InterPro" id="IPR051673">
    <property type="entry name" value="SSDNA_exonuclease_RecJ"/>
</dbReference>
<name>A0A1H0Y5E3_9LACT</name>
<keyword evidence="3" id="KW-0540">Nuclease</keyword>
<dbReference type="Pfam" id="PF10141">
    <property type="entry name" value="ssDNA-exonuc_C"/>
    <property type="match status" value="1"/>
</dbReference>
<evidence type="ECO:0000256" key="2">
    <source>
        <dbReference type="ARBA" id="ARBA00019841"/>
    </source>
</evidence>
<evidence type="ECO:0000256" key="4">
    <source>
        <dbReference type="ARBA" id="ARBA00022801"/>
    </source>
</evidence>
<comment type="similarity">
    <text evidence="1">Belongs to the RecJ family.</text>
</comment>
<dbReference type="InterPro" id="IPR018779">
    <property type="entry name" value="RecJ_C"/>
</dbReference>
<dbReference type="AlphaFoldDB" id="A0A1H0Y5E3"/>
<keyword evidence="5 11" id="KW-0269">Exonuclease</keyword>
<dbReference type="InterPro" id="IPR004610">
    <property type="entry name" value="RecJ"/>
</dbReference>
<sequence length="699" mass="77278">MGENLENDSRGYLSLYGVTSTAVLKETIEMIGGEVNYYIPNRFTDGYGPNVAAFERLIEQGTQLIVTCDNGVAGHDAINRAKALGIDVIVTDHHELPSTLPSAYAVIHPRHPKGSYPFGELSGVGVAFKLATALLGEIPVELLDLVALGTIADLVSLTNENRALVMQGLAVLQNTQRVGLSALFQLAKIKREEIDEETVGFIIGPRLNAVGRLGDASPAVELLTTFDDEEAASLAQLVQEKNTERQAYVSTITNEAFDMIEKSDVDSDVYVLAKEDWHEGVLGIVASKIVGKTGKPALVMNIDPAKGLAKGSGRSIPAFNLYNALDAVREFTTTFGGHHMAAGLTVPLENIERIQNELNQYAVENGAAQELGEETQIDSQLTIEEATVEVVEELNRLAPFGTDNLKPTFLFKHLESQDVRQIGGDQAHLKMKLAEGNVFLDVIGFQFGPVAEEIGLHSTVSVVGKLAINEWNGSRKTQLMLEDLAIEGVQVFDSRSTQIPSSLWKIEEADFVFFDQQNSEQYAHLLSENSYRHVLTTPDSFSQFEMRTTQLIFVDCPSDIDSVKELLAQSSPEKIIACFYSREDLYLNGMPNRSQFGQVFKYTATHVDIDVRNKLKLLAAHLKIKENNLIFIISVFLEIGFVTITNGVMNVVKDVQKKELEQAAAYQKRLKQIQSENFFVYSHFSELENWMKQQIKATP</sequence>
<protein>
    <recommendedName>
        <fullName evidence="2">Single-stranded-DNA-specific exonuclease RecJ</fullName>
    </recommendedName>
</protein>
<evidence type="ECO:0000256" key="6">
    <source>
        <dbReference type="SAM" id="Phobius"/>
    </source>
</evidence>
<dbReference type="GO" id="GO:0003676">
    <property type="term" value="F:nucleic acid binding"/>
    <property type="evidence" value="ECO:0007669"/>
    <property type="project" value="InterPro"/>
</dbReference>
<evidence type="ECO:0000259" key="9">
    <source>
        <dbReference type="Pfam" id="PF10141"/>
    </source>
</evidence>
<dbReference type="OrthoDB" id="9809852at2"/>